<dbReference type="AlphaFoldDB" id="A0A9X2MTC7"/>
<keyword evidence="2" id="KW-0732">Signal</keyword>
<proteinExistence type="predicted"/>
<name>A0A9X2MTC7_9BACL</name>
<sequence>MKKMMTLLCMAAVLVFTGCANDSANNTKEPTQEQQTPAGSDGQSGNAGNGNQTNDGNAQTPTASPSPAAGDNSGDNDSDKPYAEPKEAADAVISALKTKDLATLGKLVHPEHGIRFSPYVHIDAEKAVRFNAGKLPSMEDATVRNWGNYDGSGEPIELTFAEYYDRFVYDHDYAKPQEIGDDSILGSGNTTPNIKDIYPESYIVDYHFNGFDEKNEGMDWASLILVMEEHEGGWYVSAVVHSGWTI</sequence>
<dbReference type="EMBL" id="JANIPJ010000003">
    <property type="protein sequence ID" value="MCR2803367.1"/>
    <property type="molecule type" value="Genomic_DNA"/>
</dbReference>
<dbReference type="RefSeq" id="WP_257443584.1">
    <property type="nucleotide sequence ID" value="NZ_JANIPJ010000003.1"/>
</dbReference>
<organism evidence="3 4">
    <name type="scientific">Paenibacillus soyae</name>
    <dbReference type="NCBI Taxonomy" id="2969249"/>
    <lineage>
        <taxon>Bacteria</taxon>
        <taxon>Bacillati</taxon>
        <taxon>Bacillota</taxon>
        <taxon>Bacilli</taxon>
        <taxon>Bacillales</taxon>
        <taxon>Paenibacillaceae</taxon>
        <taxon>Paenibacillus</taxon>
    </lineage>
</organism>
<accession>A0A9X2MTC7</accession>
<protein>
    <submittedName>
        <fullName evidence="3">Uncharacterized protein</fullName>
    </submittedName>
</protein>
<feature type="compositionally biased region" description="Low complexity" evidence="1">
    <location>
        <begin position="60"/>
        <end position="69"/>
    </location>
</feature>
<feature type="compositionally biased region" description="Polar residues" evidence="1">
    <location>
        <begin position="22"/>
        <end position="59"/>
    </location>
</feature>
<dbReference type="PROSITE" id="PS51257">
    <property type="entry name" value="PROKAR_LIPOPROTEIN"/>
    <property type="match status" value="1"/>
</dbReference>
<evidence type="ECO:0000313" key="4">
    <source>
        <dbReference type="Proteomes" id="UP001141950"/>
    </source>
</evidence>
<feature type="region of interest" description="Disordered" evidence="1">
    <location>
        <begin position="22"/>
        <end position="88"/>
    </location>
</feature>
<evidence type="ECO:0000313" key="3">
    <source>
        <dbReference type="EMBL" id="MCR2803367.1"/>
    </source>
</evidence>
<feature type="signal peptide" evidence="2">
    <location>
        <begin position="1"/>
        <end position="20"/>
    </location>
</feature>
<dbReference type="Proteomes" id="UP001141950">
    <property type="component" value="Unassembled WGS sequence"/>
</dbReference>
<feature type="compositionally biased region" description="Basic and acidic residues" evidence="1">
    <location>
        <begin position="77"/>
        <end position="88"/>
    </location>
</feature>
<evidence type="ECO:0000256" key="1">
    <source>
        <dbReference type="SAM" id="MobiDB-lite"/>
    </source>
</evidence>
<reference evidence="3" key="1">
    <citation type="submission" date="2022-08" db="EMBL/GenBank/DDBJ databases">
        <title>The genomic sequence of strain Paenibacillus sp. SCIV0701.</title>
        <authorList>
            <person name="Zhao H."/>
        </authorList>
    </citation>
    <scope>NUCLEOTIDE SEQUENCE</scope>
    <source>
        <strain evidence="3">SCIV0701</strain>
    </source>
</reference>
<gene>
    <name evidence="3" type="ORF">NQZ67_05665</name>
</gene>
<evidence type="ECO:0000256" key="2">
    <source>
        <dbReference type="SAM" id="SignalP"/>
    </source>
</evidence>
<keyword evidence="4" id="KW-1185">Reference proteome</keyword>
<feature type="chain" id="PRO_5040802336" evidence="2">
    <location>
        <begin position="21"/>
        <end position="246"/>
    </location>
</feature>
<comment type="caution">
    <text evidence="3">The sequence shown here is derived from an EMBL/GenBank/DDBJ whole genome shotgun (WGS) entry which is preliminary data.</text>
</comment>